<dbReference type="PANTHER" id="PTHR10681">
    <property type="entry name" value="THIOREDOXIN PEROXIDASE"/>
    <property type="match status" value="1"/>
</dbReference>
<dbReference type="GO" id="GO:0045454">
    <property type="term" value="P:cell redox homeostasis"/>
    <property type="evidence" value="ECO:0007669"/>
    <property type="project" value="TreeGrafter"/>
</dbReference>
<feature type="domain" description="Thioredoxin" evidence="7">
    <location>
        <begin position="86"/>
        <end position="246"/>
    </location>
</feature>
<dbReference type="EMBL" id="LN714483">
    <property type="protein sequence ID" value="CEL67292.1"/>
    <property type="molecule type" value="Genomic_DNA"/>
</dbReference>
<reference evidence="8" key="2">
    <citation type="submission" date="2011-03" db="EMBL/GenBank/DDBJ databases">
        <title>Comparative genomics and transcriptomics of Neospora caninum and Toxoplasma gondii.</title>
        <authorList>
            <person name="Reid A.J."/>
            <person name="Sohal A."/>
            <person name="Harris D."/>
            <person name="Quail M."/>
            <person name="Sanders M."/>
            <person name="Berriman M."/>
            <person name="Wastling J.M."/>
            <person name="Pain A."/>
        </authorList>
    </citation>
    <scope>NUCLEOTIDE SEQUENCE</scope>
    <source>
        <strain evidence="8">Liverpool</strain>
    </source>
</reference>
<dbReference type="AlphaFoldDB" id="F0VHU5"/>
<reference evidence="10" key="3">
    <citation type="journal article" date="2012" name="PLoS Pathog.">
        <title>Comparative genomics of the apicomplexan parasites Toxoplasma gondii and Neospora caninum: Coccidia differing in host range and transmission strategy.</title>
        <authorList>
            <person name="Reid A.J."/>
            <person name="Vermont S.J."/>
            <person name="Cotton J.A."/>
            <person name="Harris D."/>
            <person name="Hill-Cawthorne G.A."/>
            <person name="Konen-Waisman S."/>
            <person name="Latham S.M."/>
            <person name="Mourier T."/>
            <person name="Norton R."/>
            <person name="Quail M.A."/>
            <person name="Sanders M."/>
            <person name="Shanmugam D."/>
            <person name="Sohal A."/>
            <person name="Wasmuth J.D."/>
            <person name="Brunk B."/>
            <person name="Grigg M.E."/>
            <person name="Howard J.C."/>
            <person name="Parkinson J."/>
            <person name="Roos D.S."/>
            <person name="Trees A.J."/>
            <person name="Berriman M."/>
            <person name="Pain A."/>
            <person name="Wastling J.M."/>
        </authorList>
    </citation>
    <scope>NUCLEOTIDE SEQUENCE [LARGE SCALE GENOMIC DNA]</scope>
    <source>
        <strain evidence="10">Liverpool</strain>
    </source>
</reference>
<dbReference type="GO" id="GO:0008379">
    <property type="term" value="F:thioredoxin peroxidase activity"/>
    <property type="evidence" value="ECO:0007669"/>
    <property type="project" value="TreeGrafter"/>
</dbReference>
<dbReference type="GO" id="GO:0042744">
    <property type="term" value="P:hydrogen peroxide catabolic process"/>
    <property type="evidence" value="ECO:0007669"/>
    <property type="project" value="TreeGrafter"/>
</dbReference>
<keyword evidence="5" id="KW-1015">Disulfide bond</keyword>
<evidence type="ECO:0000313" key="10">
    <source>
        <dbReference type="Proteomes" id="UP000007494"/>
    </source>
</evidence>
<dbReference type="OrthoDB" id="185659at2759"/>
<evidence type="ECO:0000313" key="8">
    <source>
        <dbReference type="EMBL" id="CBZ53306.1"/>
    </source>
</evidence>
<organism evidence="8 10">
    <name type="scientific">Neospora caninum (strain Liverpool)</name>
    <dbReference type="NCBI Taxonomy" id="572307"/>
    <lineage>
        <taxon>Eukaryota</taxon>
        <taxon>Sar</taxon>
        <taxon>Alveolata</taxon>
        <taxon>Apicomplexa</taxon>
        <taxon>Conoidasida</taxon>
        <taxon>Coccidia</taxon>
        <taxon>Eucoccidiorida</taxon>
        <taxon>Eimeriorina</taxon>
        <taxon>Sarcocystidae</taxon>
        <taxon>Neospora</taxon>
    </lineage>
</organism>
<evidence type="ECO:0000256" key="3">
    <source>
        <dbReference type="ARBA" id="ARBA00022490"/>
    </source>
</evidence>
<dbReference type="GO" id="GO:0033554">
    <property type="term" value="P:cellular response to stress"/>
    <property type="evidence" value="ECO:0007669"/>
    <property type="project" value="TreeGrafter"/>
</dbReference>
<dbReference type="OMA" id="FSHKAWK"/>
<reference evidence="8" key="1">
    <citation type="submission" date="2011-02" db="EMBL/GenBank/DDBJ databases">
        <authorList>
            <person name="Aslett M."/>
        </authorList>
    </citation>
    <scope>NUCLEOTIDE SEQUENCE</scope>
    <source>
        <strain evidence="8">Liverpool</strain>
    </source>
</reference>
<dbReference type="Pfam" id="PF10417">
    <property type="entry name" value="1-cysPrx_C"/>
    <property type="match status" value="1"/>
</dbReference>
<dbReference type="InterPro" id="IPR000866">
    <property type="entry name" value="AhpC/TSA"/>
</dbReference>
<evidence type="ECO:0000256" key="1">
    <source>
        <dbReference type="ARBA" id="ARBA00004496"/>
    </source>
</evidence>
<keyword evidence="10" id="KW-1185">Reference proteome</keyword>
<dbReference type="eggNOG" id="KOG0852">
    <property type="taxonomic scope" value="Eukaryota"/>
</dbReference>
<dbReference type="CDD" id="cd03015">
    <property type="entry name" value="PRX_Typ2cys"/>
    <property type="match status" value="1"/>
</dbReference>
<dbReference type="Proteomes" id="UP000007494">
    <property type="component" value="Chromosome VIII"/>
</dbReference>
<dbReference type="InterPro" id="IPR013766">
    <property type="entry name" value="Thioredoxin_domain"/>
</dbReference>
<dbReference type="GeneID" id="13443744"/>
<keyword evidence="3" id="KW-0963">Cytoplasm</keyword>
<dbReference type="PANTHER" id="PTHR10681:SF128">
    <property type="entry name" value="THIOREDOXIN-DEPENDENT PEROXIDE REDUCTASE, MITOCHONDRIAL"/>
    <property type="match status" value="1"/>
</dbReference>
<dbReference type="GO" id="GO:0006979">
    <property type="term" value="P:response to oxidative stress"/>
    <property type="evidence" value="ECO:0007669"/>
    <property type="project" value="TreeGrafter"/>
</dbReference>
<dbReference type="RefSeq" id="XP_003883338.1">
    <property type="nucleotide sequence ID" value="XM_003883289.1"/>
</dbReference>
<gene>
    <name evidence="9" type="ORF">BN1204_030930</name>
    <name evidence="8" type="ORF">NCLIV_030930</name>
</gene>
<evidence type="ECO:0000256" key="2">
    <source>
        <dbReference type="ARBA" id="ARBA00009796"/>
    </source>
</evidence>
<dbReference type="Gene3D" id="3.40.30.10">
    <property type="entry name" value="Glutaredoxin"/>
    <property type="match status" value="1"/>
</dbReference>
<dbReference type="EMBL" id="FR823390">
    <property type="protein sequence ID" value="CBZ53306.1"/>
    <property type="molecule type" value="Genomic_DNA"/>
</dbReference>
<evidence type="ECO:0000313" key="9">
    <source>
        <dbReference type="EMBL" id="CEL67292.1"/>
    </source>
</evidence>
<keyword evidence="4" id="KW-0560">Oxidoreductase</keyword>
<accession>F0VHU5</accession>
<dbReference type="GO" id="GO:0005829">
    <property type="term" value="C:cytosol"/>
    <property type="evidence" value="ECO:0007669"/>
    <property type="project" value="TreeGrafter"/>
</dbReference>
<dbReference type="InterPro" id="IPR036249">
    <property type="entry name" value="Thioredoxin-like_sf"/>
</dbReference>
<dbReference type="FunFam" id="3.40.30.10:FF:000002">
    <property type="entry name" value="Alkyl hydroperoxide reductase C"/>
    <property type="match status" value="1"/>
</dbReference>
<dbReference type="VEuPathDB" id="ToxoDB:NCLIV_030930"/>
<dbReference type="PROSITE" id="PS51352">
    <property type="entry name" value="THIOREDOXIN_2"/>
    <property type="match status" value="1"/>
</dbReference>
<reference evidence="9" key="4">
    <citation type="journal article" date="2015" name="PLoS ONE">
        <title>Comprehensive Evaluation of Toxoplasma gondii VEG and Neospora caninum LIV Genomes with Tachyzoite Stage Transcriptome and Proteome Defines Novel Transcript Features.</title>
        <authorList>
            <person name="Ramaprasad A."/>
            <person name="Mourier T."/>
            <person name="Naeem R."/>
            <person name="Malas T.B."/>
            <person name="Moussa E."/>
            <person name="Panigrahi A."/>
            <person name="Vermont S.J."/>
            <person name="Otto T.D."/>
            <person name="Wastling J."/>
            <person name="Pain A."/>
        </authorList>
    </citation>
    <scope>NUCLEOTIDE SEQUENCE</scope>
    <source>
        <strain evidence="9">Liverpool</strain>
    </source>
</reference>
<comment type="subcellular location">
    <subcellularLocation>
        <location evidence="1">Cytoplasm</location>
    </subcellularLocation>
</comment>
<evidence type="ECO:0000256" key="6">
    <source>
        <dbReference type="ARBA" id="ARBA00023284"/>
    </source>
</evidence>
<protein>
    <submittedName>
        <fullName evidence="9">Peroxiredoxin 3, putative</fullName>
    </submittedName>
    <submittedName>
        <fullName evidence="8">Putative peroxiredoxin 3</fullName>
    </submittedName>
</protein>
<name>F0VHU5_NEOCL</name>
<evidence type="ECO:0000259" key="7">
    <source>
        <dbReference type="PROSITE" id="PS51352"/>
    </source>
</evidence>
<dbReference type="InParanoid" id="F0VHU5"/>
<evidence type="ECO:0000256" key="4">
    <source>
        <dbReference type="ARBA" id="ARBA00023002"/>
    </source>
</evidence>
<keyword evidence="6" id="KW-0676">Redox-active center</keyword>
<sequence length="289" mass="31566">MAASCLRFSRLSPFGRQVEGLLLLTQSRAAAGRSAAFASLPFLSTSPASREALTSAASFRFLSPIQGFASGKRNFSKETDAQHSPCLVTKPAPDFTADAVMPNGEIEKVTLSEVCRSGNGVVLLFYPLDFTFVCPSEILAFNAATEEFAKLGFKVLGVSVDSAYTHQAWMRTPLAEGGISQLNFPLVSDLDKSISRNYHSLWNNSVALRTLVILDKTGKIRHLTMNDLPLGRSVHEALRVCEMIQEVEKNGGKQVCPANWRRGEKMMEASFAGVKNYLGQLKAKVETKL</sequence>
<dbReference type="Pfam" id="PF00578">
    <property type="entry name" value="AhpC-TSA"/>
    <property type="match status" value="1"/>
</dbReference>
<dbReference type="InterPro" id="IPR050217">
    <property type="entry name" value="Peroxiredoxin"/>
</dbReference>
<evidence type="ECO:0000256" key="5">
    <source>
        <dbReference type="ARBA" id="ARBA00023157"/>
    </source>
</evidence>
<comment type="similarity">
    <text evidence="2">Belongs to the peroxiredoxin family. AhpC/Prx1 subfamily.</text>
</comment>
<dbReference type="InterPro" id="IPR019479">
    <property type="entry name" value="Peroxiredoxin_C"/>
</dbReference>
<proteinExistence type="inferred from homology"/>
<dbReference type="SUPFAM" id="SSF52833">
    <property type="entry name" value="Thioredoxin-like"/>
    <property type="match status" value="1"/>
</dbReference>